<feature type="non-terminal residue" evidence="1">
    <location>
        <position position="1"/>
    </location>
</feature>
<proteinExistence type="predicted"/>
<evidence type="ECO:0000313" key="1">
    <source>
        <dbReference type="EMBL" id="GAH07042.1"/>
    </source>
</evidence>
<protein>
    <recommendedName>
        <fullName evidence="2">Secretion system C-terminal sorting domain-containing protein</fullName>
    </recommendedName>
</protein>
<dbReference type="EMBL" id="BART01033392">
    <property type="protein sequence ID" value="GAH07042.1"/>
    <property type="molecule type" value="Genomic_DNA"/>
</dbReference>
<organism evidence="1">
    <name type="scientific">marine sediment metagenome</name>
    <dbReference type="NCBI Taxonomy" id="412755"/>
    <lineage>
        <taxon>unclassified sequences</taxon>
        <taxon>metagenomes</taxon>
        <taxon>ecological metagenomes</taxon>
    </lineage>
</organism>
<dbReference type="NCBIfam" id="TIGR04183">
    <property type="entry name" value="Por_Secre_tail"/>
    <property type="match status" value="1"/>
</dbReference>
<gene>
    <name evidence="1" type="ORF">S01H4_57408</name>
</gene>
<dbReference type="InterPro" id="IPR026444">
    <property type="entry name" value="Secre_tail"/>
</dbReference>
<comment type="caution">
    <text evidence="1">The sequence shown here is derived from an EMBL/GenBank/DDBJ whole genome shotgun (WGS) entry which is preliminary data.</text>
</comment>
<accession>X1CHD0</accession>
<name>X1CHD0_9ZZZZ</name>
<evidence type="ECO:0008006" key="2">
    <source>
        <dbReference type="Google" id="ProtNLM"/>
    </source>
</evidence>
<dbReference type="Gene3D" id="2.60.40.4070">
    <property type="match status" value="1"/>
</dbReference>
<dbReference type="AlphaFoldDB" id="X1CHD0"/>
<reference evidence="1" key="1">
    <citation type="journal article" date="2014" name="Front. Microbiol.">
        <title>High frequency of phylogenetically diverse reductive dehalogenase-homologous genes in deep subseafloor sedimentary metagenomes.</title>
        <authorList>
            <person name="Kawai M."/>
            <person name="Futagami T."/>
            <person name="Toyoda A."/>
            <person name="Takaki Y."/>
            <person name="Nishi S."/>
            <person name="Hori S."/>
            <person name="Arai W."/>
            <person name="Tsubouchi T."/>
            <person name="Morono Y."/>
            <person name="Uchiyama I."/>
            <person name="Ito T."/>
            <person name="Fujiyama A."/>
            <person name="Inagaki F."/>
            <person name="Takami H."/>
        </authorList>
    </citation>
    <scope>NUCLEOTIDE SEQUENCE</scope>
    <source>
        <strain evidence="1">Expedition CK06-06</strain>
    </source>
</reference>
<sequence>DLRLDPQICLDPDDYVHLFWWDQRDGTGQEEIYYKTNRIQLEVEEVKLELTNSMELMAYPNPFKQMTEIRYQITDSGLQMANSGIQIKIYDVTGRLVKYFSLPLSGISYPISVITWDGLDELGNDCPPGVYILDVQAKGISKSLILIHIE</sequence>